<keyword evidence="1" id="KW-1133">Transmembrane helix</keyword>
<feature type="transmembrane region" description="Helical" evidence="1">
    <location>
        <begin position="160"/>
        <end position="179"/>
    </location>
</feature>
<reference evidence="2 3" key="1">
    <citation type="submission" date="2019-07" db="EMBL/GenBank/DDBJ databases">
        <title>Complete Genome Sequence of Leptotrichia trevisanii Strain JMUB3870.</title>
        <authorList>
            <person name="Watanabe S."/>
            <person name="Cui L."/>
        </authorList>
    </citation>
    <scope>NUCLEOTIDE SEQUENCE [LARGE SCALE GENOMIC DNA]</scope>
    <source>
        <strain evidence="2 3">JMUB3870</strain>
    </source>
</reference>
<evidence type="ECO:0000313" key="3">
    <source>
        <dbReference type="Proteomes" id="UP000422644"/>
    </source>
</evidence>
<dbReference type="Proteomes" id="UP000422644">
    <property type="component" value="Chromosome"/>
</dbReference>
<name>A0A510K6Z2_9FUSO</name>
<evidence type="ECO:0000313" key="2">
    <source>
        <dbReference type="EMBL" id="BBM45593.1"/>
    </source>
</evidence>
<evidence type="ECO:0000256" key="1">
    <source>
        <dbReference type="SAM" id="Phobius"/>
    </source>
</evidence>
<gene>
    <name evidence="2" type="ORF">JMUB3870_1713</name>
</gene>
<keyword evidence="1" id="KW-0472">Membrane</keyword>
<sequence>MRRKGKHIHTVFIIILIIISVVMYYLIRNEENKIIAVFFLGYGLKNLFKEWIEKESKKIVRYRNSSCYLILLFFELFLVNLFEVLQWLFLNNKFFKWLFLNNKFFIGVNKYFFITSIIINIVFLGIIFFRNKKNVKLIIKLFFLTFITNSFIYLKKDLVFIMSTIILITTIFMLMLYGVLYNLHKDKKKIWKEFMQKSIFIITFIFVPFIFSIIFFFISKILTDDVKKIITDLFSLSFCAGFYTEILKYFLDSLKKNPKSYEK</sequence>
<dbReference type="AlphaFoldDB" id="A0A510K6Z2"/>
<proteinExistence type="predicted"/>
<keyword evidence="3" id="KW-1185">Reference proteome</keyword>
<feature type="transmembrane region" description="Helical" evidence="1">
    <location>
        <begin position="110"/>
        <end position="130"/>
    </location>
</feature>
<feature type="transmembrane region" description="Helical" evidence="1">
    <location>
        <begin position="230"/>
        <end position="251"/>
    </location>
</feature>
<feature type="transmembrane region" description="Helical" evidence="1">
    <location>
        <begin position="199"/>
        <end position="218"/>
    </location>
</feature>
<feature type="transmembrane region" description="Helical" evidence="1">
    <location>
        <begin position="7"/>
        <end position="27"/>
    </location>
</feature>
<keyword evidence="1" id="KW-0812">Transmembrane</keyword>
<protein>
    <submittedName>
        <fullName evidence="2">Uncharacterized protein</fullName>
    </submittedName>
</protein>
<dbReference type="EMBL" id="AP019831">
    <property type="protein sequence ID" value="BBM45593.1"/>
    <property type="molecule type" value="Genomic_DNA"/>
</dbReference>
<organism evidence="2 3">
    <name type="scientific">Leptotrichia trevisanii</name>
    <dbReference type="NCBI Taxonomy" id="109328"/>
    <lineage>
        <taxon>Bacteria</taxon>
        <taxon>Fusobacteriati</taxon>
        <taxon>Fusobacteriota</taxon>
        <taxon>Fusobacteriia</taxon>
        <taxon>Fusobacteriales</taxon>
        <taxon>Leptotrichiaceae</taxon>
        <taxon>Leptotrichia</taxon>
    </lineage>
</organism>
<accession>A0A510K6Z2</accession>
<feature type="transmembrane region" description="Helical" evidence="1">
    <location>
        <begin position="68"/>
        <end position="90"/>
    </location>
</feature>
<feature type="transmembrane region" description="Helical" evidence="1">
    <location>
        <begin position="137"/>
        <end position="154"/>
    </location>
</feature>